<keyword evidence="1" id="KW-0234">DNA repair</keyword>
<gene>
    <name evidence="4" type="ORF">K491DRAFT_367611</name>
</gene>
<dbReference type="EMBL" id="MU004333">
    <property type="protein sequence ID" value="KAF2656710.1"/>
    <property type="molecule type" value="Genomic_DNA"/>
</dbReference>
<feature type="compositionally biased region" description="Polar residues" evidence="2">
    <location>
        <begin position="124"/>
        <end position="139"/>
    </location>
</feature>
<keyword evidence="1" id="KW-0227">DNA damage</keyword>
<dbReference type="GO" id="GO:0005524">
    <property type="term" value="F:ATP binding"/>
    <property type="evidence" value="ECO:0007669"/>
    <property type="project" value="UniProtKB-KW"/>
</dbReference>
<keyword evidence="1" id="KW-0547">Nucleotide-binding</keyword>
<evidence type="ECO:0000256" key="1">
    <source>
        <dbReference type="RuleBase" id="RU363044"/>
    </source>
</evidence>
<dbReference type="SMART" id="SM00382">
    <property type="entry name" value="AAA"/>
    <property type="match status" value="1"/>
</dbReference>
<dbReference type="OrthoDB" id="432234at2759"/>
<dbReference type="AlphaFoldDB" id="A0A6A6TAA6"/>
<proteinExistence type="inferred from homology"/>
<dbReference type="InterPro" id="IPR051055">
    <property type="entry name" value="PIF1_helicase"/>
</dbReference>
<dbReference type="Pfam" id="PF05970">
    <property type="entry name" value="PIF1"/>
    <property type="match status" value="1"/>
</dbReference>
<reference evidence="4" key="1">
    <citation type="journal article" date="2020" name="Stud. Mycol.">
        <title>101 Dothideomycetes genomes: a test case for predicting lifestyles and emergence of pathogens.</title>
        <authorList>
            <person name="Haridas S."/>
            <person name="Albert R."/>
            <person name="Binder M."/>
            <person name="Bloem J."/>
            <person name="Labutti K."/>
            <person name="Salamov A."/>
            <person name="Andreopoulos B."/>
            <person name="Baker S."/>
            <person name="Barry K."/>
            <person name="Bills G."/>
            <person name="Bluhm B."/>
            <person name="Cannon C."/>
            <person name="Castanera R."/>
            <person name="Culley D."/>
            <person name="Daum C."/>
            <person name="Ezra D."/>
            <person name="Gonzalez J."/>
            <person name="Henrissat B."/>
            <person name="Kuo A."/>
            <person name="Liang C."/>
            <person name="Lipzen A."/>
            <person name="Lutzoni F."/>
            <person name="Magnuson J."/>
            <person name="Mondo S."/>
            <person name="Nolan M."/>
            <person name="Ohm R."/>
            <person name="Pangilinan J."/>
            <person name="Park H.-J."/>
            <person name="Ramirez L."/>
            <person name="Alfaro M."/>
            <person name="Sun H."/>
            <person name="Tritt A."/>
            <person name="Yoshinaga Y."/>
            <person name="Zwiers L.-H."/>
            <person name="Turgeon B."/>
            <person name="Goodwin S."/>
            <person name="Spatafora J."/>
            <person name="Crous P."/>
            <person name="Grigoriev I."/>
        </authorList>
    </citation>
    <scope>NUCLEOTIDE SEQUENCE</scope>
    <source>
        <strain evidence="4">CBS 122681</strain>
    </source>
</reference>
<protein>
    <recommendedName>
        <fullName evidence="1">ATP-dependent DNA helicase</fullName>
        <ecNumber evidence="1">5.6.2.3</ecNumber>
    </recommendedName>
</protein>
<evidence type="ECO:0000313" key="4">
    <source>
        <dbReference type="EMBL" id="KAF2656710.1"/>
    </source>
</evidence>
<dbReference type="PANTHER" id="PTHR47642:SF5">
    <property type="entry name" value="ATP-DEPENDENT DNA HELICASE"/>
    <property type="match status" value="1"/>
</dbReference>
<dbReference type="InterPro" id="IPR003593">
    <property type="entry name" value="AAA+_ATPase"/>
</dbReference>
<keyword evidence="1" id="KW-0067">ATP-binding</keyword>
<feature type="region of interest" description="Disordered" evidence="2">
    <location>
        <begin position="28"/>
        <end position="99"/>
    </location>
</feature>
<comment type="cofactor">
    <cofactor evidence="1">
        <name>Mg(2+)</name>
        <dbReference type="ChEBI" id="CHEBI:18420"/>
    </cofactor>
</comment>
<sequence length="367" mass="40874">MAHPPPTPAQDAYFSSASDDEAFYYASDLSQDHATSSNSSQDNLVYPTPPTRNLSQGQDPPNAKMQSSKRKRHETHEVCNKMRKSLSPSPSPFTRHTAQSSILGDHSNLQHIGSDLVQQPGPMSGTQSCPLDIDSSPSPTGMKHTQDLPTVFEDREPEYPRPTTSQYYDSNVRHDVPPPDTSLTEPKDPTEPPLCQEQEHLVNLIMSGRNVFYTGSAGCGKSTVLKEFVKRFRAAGKCVRITAPTGRAANDIDGTTTWTFAGWNPASHKKPLEKLRDEAHGTLVWKRMNETDVLVIDEISMVENHHFERLNQLMQAARNTNAAFGMWTQGTTSMSSGSSFLRRQVVSNTDSLLRHRYTLSMTIENMR</sequence>
<dbReference type="PANTHER" id="PTHR47642">
    <property type="entry name" value="ATP-DEPENDENT DNA HELICASE"/>
    <property type="match status" value="1"/>
</dbReference>
<dbReference type="GO" id="GO:0043139">
    <property type="term" value="F:5'-3' DNA helicase activity"/>
    <property type="evidence" value="ECO:0007669"/>
    <property type="project" value="UniProtKB-EC"/>
</dbReference>
<dbReference type="GO" id="GO:0016787">
    <property type="term" value="F:hydrolase activity"/>
    <property type="evidence" value="ECO:0007669"/>
    <property type="project" value="UniProtKB-KW"/>
</dbReference>
<dbReference type="GO" id="GO:0000723">
    <property type="term" value="P:telomere maintenance"/>
    <property type="evidence" value="ECO:0007669"/>
    <property type="project" value="InterPro"/>
</dbReference>
<feature type="region of interest" description="Disordered" evidence="2">
    <location>
        <begin position="118"/>
        <end position="191"/>
    </location>
</feature>
<feature type="domain" description="AAA+ ATPase" evidence="3">
    <location>
        <begin position="207"/>
        <end position="367"/>
    </location>
</feature>
<evidence type="ECO:0000313" key="5">
    <source>
        <dbReference type="Proteomes" id="UP000799324"/>
    </source>
</evidence>
<dbReference type="GO" id="GO:0006310">
    <property type="term" value="P:DNA recombination"/>
    <property type="evidence" value="ECO:0007669"/>
    <property type="project" value="UniProtKB-KW"/>
</dbReference>
<dbReference type="EC" id="5.6.2.3" evidence="1"/>
<dbReference type="SUPFAM" id="SSF52540">
    <property type="entry name" value="P-loop containing nucleoside triphosphate hydrolases"/>
    <property type="match status" value="1"/>
</dbReference>
<comment type="catalytic activity">
    <reaction evidence="1">
        <text>ATP + H2O = ADP + phosphate + H(+)</text>
        <dbReference type="Rhea" id="RHEA:13065"/>
        <dbReference type="ChEBI" id="CHEBI:15377"/>
        <dbReference type="ChEBI" id="CHEBI:15378"/>
        <dbReference type="ChEBI" id="CHEBI:30616"/>
        <dbReference type="ChEBI" id="CHEBI:43474"/>
        <dbReference type="ChEBI" id="CHEBI:456216"/>
        <dbReference type="EC" id="5.6.2.3"/>
    </reaction>
</comment>
<keyword evidence="1" id="KW-0233">DNA recombination</keyword>
<dbReference type="InterPro" id="IPR010285">
    <property type="entry name" value="DNA_helicase_pif1-like_DEAD"/>
</dbReference>
<organism evidence="4 5">
    <name type="scientific">Lophiostoma macrostomum CBS 122681</name>
    <dbReference type="NCBI Taxonomy" id="1314788"/>
    <lineage>
        <taxon>Eukaryota</taxon>
        <taxon>Fungi</taxon>
        <taxon>Dikarya</taxon>
        <taxon>Ascomycota</taxon>
        <taxon>Pezizomycotina</taxon>
        <taxon>Dothideomycetes</taxon>
        <taxon>Pleosporomycetidae</taxon>
        <taxon>Pleosporales</taxon>
        <taxon>Lophiostomataceae</taxon>
        <taxon>Lophiostoma</taxon>
    </lineage>
</organism>
<accession>A0A6A6TAA6</accession>
<dbReference type="GO" id="GO:0006281">
    <property type="term" value="P:DNA repair"/>
    <property type="evidence" value="ECO:0007669"/>
    <property type="project" value="UniProtKB-KW"/>
</dbReference>
<dbReference type="InterPro" id="IPR027417">
    <property type="entry name" value="P-loop_NTPase"/>
</dbReference>
<keyword evidence="1" id="KW-0347">Helicase</keyword>
<evidence type="ECO:0000256" key="2">
    <source>
        <dbReference type="SAM" id="MobiDB-lite"/>
    </source>
</evidence>
<feature type="compositionally biased region" description="Polar residues" evidence="2">
    <location>
        <begin position="86"/>
        <end position="99"/>
    </location>
</feature>
<name>A0A6A6TAA6_9PLEO</name>
<dbReference type="Gene3D" id="3.40.50.300">
    <property type="entry name" value="P-loop containing nucleotide triphosphate hydrolases"/>
    <property type="match status" value="1"/>
</dbReference>
<keyword evidence="1" id="KW-0378">Hydrolase</keyword>
<evidence type="ECO:0000259" key="3">
    <source>
        <dbReference type="SMART" id="SM00382"/>
    </source>
</evidence>
<keyword evidence="5" id="KW-1185">Reference proteome</keyword>
<comment type="similarity">
    <text evidence="1">Belongs to the helicase family.</text>
</comment>
<dbReference type="Proteomes" id="UP000799324">
    <property type="component" value="Unassembled WGS sequence"/>
</dbReference>
<feature type="compositionally biased region" description="Polar residues" evidence="2">
    <location>
        <begin position="28"/>
        <end position="43"/>
    </location>
</feature>